<dbReference type="PROSITE" id="PS51471">
    <property type="entry name" value="FE2OG_OXY"/>
    <property type="match status" value="1"/>
</dbReference>
<dbReference type="Gene3D" id="2.60.120.590">
    <property type="entry name" value="Alpha-ketoglutarate-dependent dioxygenase AlkB-like"/>
    <property type="match status" value="1"/>
</dbReference>
<evidence type="ECO:0000313" key="3">
    <source>
        <dbReference type="EMBL" id="CAE0755334.1"/>
    </source>
</evidence>
<protein>
    <recommendedName>
        <fullName evidence="2">Fe2OG dioxygenase domain-containing protein</fullName>
    </recommendedName>
</protein>
<organism evidence="3">
    <name type="scientific">Chrysotila carterae</name>
    <name type="common">Marine alga</name>
    <name type="synonym">Syracosphaera carterae</name>
    <dbReference type="NCBI Taxonomy" id="13221"/>
    <lineage>
        <taxon>Eukaryota</taxon>
        <taxon>Haptista</taxon>
        <taxon>Haptophyta</taxon>
        <taxon>Prymnesiophyceae</taxon>
        <taxon>Isochrysidales</taxon>
        <taxon>Isochrysidaceae</taxon>
        <taxon>Chrysotila</taxon>
    </lineage>
</organism>
<dbReference type="PANTHER" id="PTHR31573">
    <property type="entry name" value="ALPHA-KETOGLUTARATE-DEPENDENT DIOXYGENASE ALKB HOMOLOG 2"/>
    <property type="match status" value="1"/>
</dbReference>
<accession>A0A7S4B5X9</accession>
<dbReference type="InterPro" id="IPR027450">
    <property type="entry name" value="AlkB-like"/>
</dbReference>
<sequence length="197" mass="21932">MAYVQRYQPIISDLMHVASPMRTEQVLQNWYEAHPDAKADYIGPHSDDERELVAGSPIASLSWCKADRITLGRQPLLPGASGLPARGHWRRFRVTAKKNVTDAVVPKGGGWFDSGGATLKLHDGDLLVMGGECQRTHKHEIMKPGKDPAENYGQRINVTFRAFQTKGRNVPHKRTLSENDVTHKRKLSEAAVAEIDS</sequence>
<feature type="binding site" evidence="1">
    <location>
        <position position="159"/>
    </location>
    <ligand>
        <name>2-oxoglutarate</name>
        <dbReference type="ChEBI" id="CHEBI:16810"/>
    </ligand>
</feature>
<feature type="binding site" evidence="1">
    <location>
        <position position="45"/>
    </location>
    <ligand>
        <name>2-oxoglutarate</name>
        <dbReference type="ChEBI" id="CHEBI:16810"/>
    </ligand>
</feature>
<dbReference type="GO" id="GO:0006307">
    <property type="term" value="P:DNA alkylation repair"/>
    <property type="evidence" value="ECO:0007669"/>
    <property type="project" value="TreeGrafter"/>
</dbReference>
<feature type="binding site" evidence="1">
    <location>
        <position position="29"/>
    </location>
    <ligand>
        <name>2-oxoglutarate</name>
        <dbReference type="ChEBI" id="CHEBI:16810"/>
    </ligand>
</feature>
<dbReference type="InterPro" id="IPR037151">
    <property type="entry name" value="AlkB-like_sf"/>
</dbReference>
<dbReference type="Pfam" id="PF13532">
    <property type="entry name" value="2OG-FeII_Oxy_2"/>
    <property type="match status" value="1"/>
</dbReference>
<dbReference type="GO" id="GO:0035516">
    <property type="term" value="F:broad specificity oxidative DNA demethylase activity"/>
    <property type="evidence" value="ECO:0007669"/>
    <property type="project" value="TreeGrafter"/>
</dbReference>
<proteinExistence type="predicted"/>
<evidence type="ECO:0000259" key="2">
    <source>
        <dbReference type="PROSITE" id="PS51471"/>
    </source>
</evidence>
<dbReference type="GO" id="GO:0051747">
    <property type="term" value="F:cytosine C-5 DNA demethylase activity"/>
    <property type="evidence" value="ECO:0007669"/>
    <property type="project" value="TreeGrafter"/>
</dbReference>
<dbReference type="PANTHER" id="PTHR31573:SF1">
    <property type="entry name" value="DNA OXIDATIVE DEMETHYLASE ALKBH2"/>
    <property type="match status" value="1"/>
</dbReference>
<dbReference type="SUPFAM" id="SSF51197">
    <property type="entry name" value="Clavaminate synthase-like"/>
    <property type="match status" value="1"/>
</dbReference>
<reference evidence="3" key="1">
    <citation type="submission" date="2021-01" db="EMBL/GenBank/DDBJ databases">
        <authorList>
            <person name="Corre E."/>
            <person name="Pelletier E."/>
            <person name="Niang G."/>
            <person name="Scheremetjew M."/>
            <person name="Finn R."/>
            <person name="Kale V."/>
            <person name="Holt S."/>
            <person name="Cochrane G."/>
            <person name="Meng A."/>
            <person name="Brown T."/>
            <person name="Cohen L."/>
        </authorList>
    </citation>
    <scope>NUCLEOTIDE SEQUENCE</scope>
    <source>
        <strain evidence="3">CCMP645</strain>
    </source>
</reference>
<dbReference type="GO" id="GO:0008198">
    <property type="term" value="F:ferrous iron binding"/>
    <property type="evidence" value="ECO:0007669"/>
    <property type="project" value="TreeGrafter"/>
</dbReference>
<feature type="domain" description="Fe2OG dioxygenase" evidence="2">
    <location>
        <begin position="22"/>
        <end position="164"/>
    </location>
</feature>
<feature type="binding site" evidence="1">
    <location>
        <position position="161"/>
    </location>
    <ligand>
        <name>2-oxoglutarate</name>
        <dbReference type="ChEBI" id="CHEBI:16810"/>
    </ligand>
</feature>
<feature type="binding site" evidence="1">
    <location>
        <position position="139"/>
    </location>
    <ligand>
        <name>2-oxoglutarate</name>
        <dbReference type="ChEBI" id="CHEBI:16810"/>
    </ligand>
</feature>
<feature type="binding site" evidence="1">
    <location>
        <position position="48"/>
    </location>
    <ligand>
        <name>substrate</name>
    </ligand>
</feature>
<gene>
    <name evidence="3" type="ORF">PCAR00345_LOCUS7921</name>
</gene>
<dbReference type="AlphaFoldDB" id="A0A7S4B5X9"/>
<feature type="binding site" evidence="1">
    <location>
        <position position="31"/>
    </location>
    <ligand>
        <name>2-oxoglutarate</name>
        <dbReference type="ChEBI" id="CHEBI:16810"/>
    </ligand>
</feature>
<name>A0A7S4B5X9_CHRCT</name>
<feature type="binding site" evidence="1">
    <location>
        <position position="155"/>
    </location>
    <ligand>
        <name>2-oxoglutarate</name>
        <dbReference type="ChEBI" id="CHEBI:16810"/>
    </ligand>
</feature>
<dbReference type="InterPro" id="IPR032852">
    <property type="entry name" value="ALKBH2"/>
</dbReference>
<evidence type="ECO:0000256" key="1">
    <source>
        <dbReference type="PIRSR" id="PIRSR632852-1"/>
    </source>
</evidence>
<dbReference type="InterPro" id="IPR005123">
    <property type="entry name" value="Oxoglu/Fe-dep_dioxygenase_dom"/>
</dbReference>
<dbReference type="EMBL" id="HBIZ01013076">
    <property type="protein sequence ID" value="CAE0755334.1"/>
    <property type="molecule type" value="Transcribed_RNA"/>
</dbReference>